<dbReference type="Pfam" id="PF04258">
    <property type="entry name" value="Peptidase_A22B"/>
    <property type="match status" value="1"/>
</dbReference>
<protein>
    <submittedName>
        <fullName evidence="3">Uncharacterized protein</fullName>
    </submittedName>
</protein>
<name>A0ABC8JPQ9_ERUVS</name>
<dbReference type="InterPro" id="IPR007369">
    <property type="entry name" value="Peptidase_A22B_SPP"/>
</dbReference>
<dbReference type="EMBL" id="CAKOAT010114043">
    <property type="protein sequence ID" value="CAH8330379.1"/>
    <property type="molecule type" value="Genomic_DNA"/>
</dbReference>
<accession>A0ABC8JPQ9</accession>
<feature type="transmembrane region" description="Helical" evidence="2">
    <location>
        <begin position="48"/>
        <end position="67"/>
    </location>
</feature>
<keyword evidence="2" id="KW-1133">Transmembrane helix</keyword>
<sequence length="94" mass="10462">MAIGTILCASYWSAWSSQEAAMEHDKLLKDAIEEIPSTNDGDRGVVEINTLSAICFLFLASAFLVVLYKLMSYWFVELLVVVFCIGGVEVPTYF</sequence>
<evidence type="ECO:0000313" key="4">
    <source>
        <dbReference type="Proteomes" id="UP001642260"/>
    </source>
</evidence>
<feature type="transmembrane region" description="Helical" evidence="2">
    <location>
        <begin position="74"/>
        <end position="93"/>
    </location>
</feature>
<reference evidence="3 4" key="1">
    <citation type="submission" date="2022-03" db="EMBL/GenBank/DDBJ databases">
        <authorList>
            <person name="Macdonald S."/>
            <person name="Ahmed S."/>
            <person name="Newling K."/>
        </authorList>
    </citation>
    <scope>NUCLEOTIDE SEQUENCE [LARGE SCALE GENOMIC DNA]</scope>
</reference>
<dbReference type="Proteomes" id="UP001642260">
    <property type="component" value="Unassembled WGS sequence"/>
</dbReference>
<evidence type="ECO:0000313" key="3">
    <source>
        <dbReference type="EMBL" id="CAH8330379.1"/>
    </source>
</evidence>
<dbReference type="GO" id="GO:0008233">
    <property type="term" value="F:peptidase activity"/>
    <property type="evidence" value="ECO:0007669"/>
    <property type="project" value="UniProtKB-KW"/>
</dbReference>
<keyword evidence="1" id="KW-0645">Protease</keyword>
<dbReference type="PANTHER" id="PTHR12174:SF75">
    <property type="entry name" value="SIGNAL PEPTIDE PEPTIDASE-LIKE 2"/>
    <property type="match status" value="1"/>
</dbReference>
<dbReference type="PANTHER" id="PTHR12174">
    <property type="entry name" value="SIGNAL PEPTIDE PEPTIDASE"/>
    <property type="match status" value="1"/>
</dbReference>
<gene>
    <name evidence="3" type="ORF">ERUC_LOCUS12059</name>
</gene>
<proteinExistence type="predicted"/>
<keyword evidence="2" id="KW-0812">Transmembrane</keyword>
<dbReference type="AlphaFoldDB" id="A0ABC8JPQ9"/>
<comment type="caution">
    <text evidence="3">The sequence shown here is derived from an EMBL/GenBank/DDBJ whole genome shotgun (WGS) entry which is preliminary data.</text>
</comment>
<keyword evidence="1" id="KW-0378">Hydrolase</keyword>
<dbReference type="GO" id="GO:0006508">
    <property type="term" value="P:proteolysis"/>
    <property type="evidence" value="ECO:0007669"/>
    <property type="project" value="UniProtKB-KW"/>
</dbReference>
<organism evidence="3 4">
    <name type="scientific">Eruca vesicaria subsp. sativa</name>
    <name type="common">Garden rocket</name>
    <name type="synonym">Eruca sativa</name>
    <dbReference type="NCBI Taxonomy" id="29727"/>
    <lineage>
        <taxon>Eukaryota</taxon>
        <taxon>Viridiplantae</taxon>
        <taxon>Streptophyta</taxon>
        <taxon>Embryophyta</taxon>
        <taxon>Tracheophyta</taxon>
        <taxon>Spermatophyta</taxon>
        <taxon>Magnoliopsida</taxon>
        <taxon>eudicotyledons</taxon>
        <taxon>Gunneridae</taxon>
        <taxon>Pentapetalae</taxon>
        <taxon>rosids</taxon>
        <taxon>malvids</taxon>
        <taxon>Brassicales</taxon>
        <taxon>Brassicaceae</taxon>
        <taxon>Brassiceae</taxon>
        <taxon>Eruca</taxon>
    </lineage>
</organism>
<keyword evidence="2" id="KW-0472">Membrane</keyword>
<evidence type="ECO:0000256" key="2">
    <source>
        <dbReference type="SAM" id="Phobius"/>
    </source>
</evidence>
<keyword evidence="4" id="KW-1185">Reference proteome</keyword>
<evidence type="ECO:0000256" key="1">
    <source>
        <dbReference type="ARBA" id="ARBA00022670"/>
    </source>
</evidence>